<evidence type="ECO:0000259" key="5">
    <source>
        <dbReference type="PROSITE" id="PS50932"/>
    </source>
</evidence>
<dbReference type="SUPFAM" id="SSF47413">
    <property type="entry name" value="lambda repressor-like DNA-binding domains"/>
    <property type="match status" value="1"/>
</dbReference>
<feature type="domain" description="HTH lacI-type" evidence="5">
    <location>
        <begin position="1"/>
        <end position="55"/>
    </location>
</feature>
<dbReference type="Proteomes" id="UP000285120">
    <property type="component" value="Unassembled WGS sequence"/>
</dbReference>
<gene>
    <name evidence="6" type="ORF">ATL39_3080</name>
</gene>
<dbReference type="Pfam" id="PF13377">
    <property type="entry name" value="Peripla_BP_3"/>
    <property type="match status" value="1"/>
</dbReference>
<dbReference type="GO" id="GO:0000976">
    <property type="term" value="F:transcription cis-regulatory region binding"/>
    <property type="evidence" value="ECO:0007669"/>
    <property type="project" value="TreeGrafter"/>
</dbReference>
<dbReference type="SMART" id="SM00354">
    <property type="entry name" value="HTH_LACI"/>
    <property type="match status" value="1"/>
</dbReference>
<dbReference type="SUPFAM" id="SSF53822">
    <property type="entry name" value="Periplasmic binding protein-like I"/>
    <property type="match status" value="1"/>
</dbReference>
<dbReference type="AlphaFoldDB" id="A0A419UX16"/>
<protein>
    <submittedName>
        <fullName evidence="6">LacI family transcriptional regulator</fullName>
    </submittedName>
</protein>
<dbReference type="CDD" id="cd01392">
    <property type="entry name" value="HTH_LacI"/>
    <property type="match status" value="1"/>
</dbReference>
<keyword evidence="4" id="KW-0804">Transcription</keyword>
<dbReference type="InterPro" id="IPR028082">
    <property type="entry name" value="Peripla_BP_I"/>
</dbReference>
<dbReference type="InterPro" id="IPR010982">
    <property type="entry name" value="Lambda_DNA-bd_dom_sf"/>
</dbReference>
<dbReference type="OrthoDB" id="9796186at2"/>
<reference evidence="6 7" key="1">
    <citation type="submission" date="2018-09" db="EMBL/GenBank/DDBJ databases">
        <title>Genomic Encyclopedia of Archaeal and Bacterial Type Strains, Phase II (KMG-II): from individual species to whole genera.</title>
        <authorList>
            <person name="Goeker M."/>
        </authorList>
    </citation>
    <scope>NUCLEOTIDE SEQUENCE [LARGE SCALE GENOMIC DNA]</scope>
    <source>
        <strain evidence="6 7">DSM 17008</strain>
    </source>
</reference>
<evidence type="ECO:0000256" key="3">
    <source>
        <dbReference type="ARBA" id="ARBA00023125"/>
    </source>
</evidence>
<dbReference type="PANTHER" id="PTHR30146">
    <property type="entry name" value="LACI-RELATED TRANSCRIPTIONAL REPRESSOR"/>
    <property type="match status" value="1"/>
</dbReference>
<dbReference type="InterPro" id="IPR000843">
    <property type="entry name" value="HTH_LacI"/>
</dbReference>
<evidence type="ECO:0000313" key="7">
    <source>
        <dbReference type="Proteomes" id="UP000285120"/>
    </source>
</evidence>
<dbReference type="CDD" id="cd06284">
    <property type="entry name" value="PBP1_LacI-like"/>
    <property type="match status" value="1"/>
</dbReference>
<keyword evidence="3" id="KW-0238">DNA-binding</keyword>
<dbReference type="PANTHER" id="PTHR30146:SF151">
    <property type="entry name" value="HTH-TYPE TRANSCRIPTIONAL REPRESSOR CYTR"/>
    <property type="match status" value="1"/>
</dbReference>
<evidence type="ECO:0000256" key="2">
    <source>
        <dbReference type="ARBA" id="ARBA00023015"/>
    </source>
</evidence>
<keyword evidence="2" id="KW-0805">Transcription regulation</keyword>
<dbReference type="Pfam" id="PF00356">
    <property type="entry name" value="LacI"/>
    <property type="match status" value="1"/>
</dbReference>
<name>A0A419UX16_9BACL</name>
<comment type="caution">
    <text evidence="6">The sequence shown here is derived from an EMBL/GenBank/DDBJ whole genome shotgun (WGS) entry which is preliminary data.</text>
</comment>
<evidence type="ECO:0000256" key="1">
    <source>
        <dbReference type="ARBA" id="ARBA00022491"/>
    </source>
</evidence>
<accession>A0A419UX16</accession>
<sequence length="342" mass="38294">MKMDDVAKLADVSTATVSRVLTKPSMVSKKTREKVLAAIEELNYQPHVVARQFRTRETKIIMVVVPDITSAFFAGVLRGIEHYAVKNNYQVILADTENNPEREREYISLLYQKQVDGMILLTARSNQQELAHIADNYPVVLACEYMDGLNIPTVSIDNISSARKAVQHLIDLGHSRIAHITGPMDVILSRDRLRGFQQALISNDIENNPLYIQEGDFSIKSGYNQMLKLISLEVPPSAVFVFNDEMAIGAINAIKESGLNVPEDIAVVGFDNIEMASIFTPNLTTIDQPKYDIGTKAMELLLKLIRKETFSKKKYVLDNQLIVRQTCGAEINANNTLVKNKI</sequence>
<keyword evidence="7" id="KW-1185">Reference proteome</keyword>
<dbReference type="PROSITE" id="PS50932">
    <property type="entry name" value="HTH_LACI_2"/>
    <property type="match status" value="1"/>
</dbReference>
<evidence type="ECO:0000313" key="6">
    <source>
        <dbReference type="EMBL" id="RKD69654.1"/>
    </source>
</evidence>
<organism evidence="6 7">
    <name type="scientific">Sinobaca qinghaiensis</name>
    <dbReference type="NCBI Taxonomy" id="342944"/>
    <lineage>
        <taxon>Bacteria</taxon>
        <taxon>Bacillati</taxon>
        <taxon>Bacillota</taxon>
        <taxon>Bacilli</taxon>
        <taxon>Bacillales</taxon>
        <taxon>Sporolactobacillaceae</taxon>
        <taxon>Sinobaca</taxon>
    </lineage>
</organism>
<dbReference type="PROSITE" id="PS00356">
    <property type="entry name" value="HTH_LACI_1"/>
    <property type="match status" value="1"/>
</dbReference>
<dbReference type="RefSeq" id="WP_120194215.1">
    <property type="nucleotide sequence ID" value="NZ_RAPK01000011.1"/>
</dbReference>
<proteinExistence type="predicted"/>
<dbReference type="Gene3D" id="3.40.50.2300">
    <property type="match status" value="2"/>
</dbReference>
<dbReference type="EMBL" id="RAPK01000011">
    <property type="protein sequence ID" value="RKD69654.1"/>
    <property type="molecule type" value="Genomic_DNA"/>
</dbReference>
<keyword evidence="1" id="KW-0678">Repressor</keyword>
<dbReference type="GO" id="GO:0003700">
    <property type="term" value="F:DNA-binding transcription factor activity"/>
    <property type="evidence" value="ECO:0007669"/>
    <property type="project" value="TreeGrafter"/>
</dbReference>
<evidence type="ECO:0000256" key="4">
    <source>
        <dbReference type="ARBA" id="ARBA00023163"/>
    </source>
</evidence>
<dbReference type="Gene3D" id="1.10.260.40">
    <property type="entry name" value="lambda repressor-like DNA-binding domains"/>
    <property type="match status" value="1"/>
</dbReference>
<dbReference type="InterPro" id="IPR046335">
    <property type="entry name" value="LacI/GalR-like_sensor"/>
</dbReference>